<dbReference type="Proteomes" id="UP000199197">
    <property type="component" value="Unassembled WGS sequence"/>
</dbReference>
<proteinExistence type="predicted"/>
<dbReference type="InterPro" id="IPR026444">
    <property type="entry name" value="Secre_tail"/>
</dbReference>
<name>A0A0P1N0Q6_9BACT</name>
<protein>
    <submittedName>
        <fullName evidence="1">Por secretion system C-terminal sorting domain-containing protein</fullName>
    </submittedName>
</protein>
<dbReference type="InterPro" id="IPR001791">
    <property type="entry name" value="Laminin_G"/>
</dbReference>
<dbReference type="AlphaFoldDB" id="A0A0P1N0Q6"/>
<dbReference type="EMBL" id="CZVW01000011">
    <property type="protein sequence ID" value="CUT02069.1"/>
    <property type="molecule type" value="Genomic_DNA"/>
</dbReference>
<reference evidence="2" key="1">
    <citation type="submission" date="2015-11" db="EMBL/GenBank/DDBJ databases">
        <authorList>
            <person name="Varghese N."/>
        </authorList>
    </citation>
    <scope>NUCLEOTIDE SEQUENCE [LARGE SCALE GENOMIC DNA]</scope>
    <source>
        <strain evidence="2">JGI-23</strain>
    </source>
</reference>
<dbReference type="InterPro" id="IPR013320">
    <property type="entry name" value="ConA-like_dom_sf"/>
</dbReference>
<dbReference type="Gene3D" id="2.60.40.4070">
    <property type="match status" value="1"/>
</dbReference>
<organism evidence="1 2">
    <name type="scientific">Candidatus Chryseopegocella kryptomonas</name>
    <dbReference type="NCBI Taxonomy" id="1633643"/>
    <lineage>
        <taxon>Bacteria</taxon>
        <taxon>Pseudomonadati</taxon>
        <taxon>Candidatus Kryptoniota</taxon>
        <taxon>Candidatus Chryseopegocella</taxon>
    </lineage>
</organism>
<dbReference type="NCBIfam" id="TIGR04183">
    <property type="entry name" value="Por_Secre_tail"/>
    <property type="match status" value="1"/>
</dbReference>
<dbReference type="Pfam" id="PF13385">
    <property type="entry name" value="Laminin_G_3"/>
    <property type="match status" value="1"/>
</dbReference>
<dbReference type="RefSeq" id="WP_092349880.1">
    <property type="nucleotide sequence ID" value="NZ_CZVW01000011.1"/>
</dbReference>
<evidence type="ECO:0000313" key="2">
    <source>
        <dbReference type="Proteomes" id="UP000199197"/>
    </source>
</evidence>
<sequence>MEDDNNSMSSCLNFRKIFLVFLLVLTLISDSFSQRISLIQSPSEVVRGDKFSVKLNLIANPDDTLYVVVSIDGDVNLNSAFLFDDSLINIEPEKIESEKIEPLSFSKSALKRLLYSQNLVFADTFKHSSSLRSYAFVMSARSSGDVKIKFIPVKISSDSLIFNEANVGQLVIKVKSAVEKLAGLCVKFEKDGFIKFNLNDKFTARNGFTLSFWLKTTSMNARIISLRSGVDRSFLLVGVKFGNLVFSISNSIGKYEITLPKFISDGGWHNIVITAGWDNVLKFFVDLEKVDEIFIPNLNLFEINRPVVRIEQGSIDEIALFKFSKQELIERLSRYFVKFDTSAVFVLKFENETINVSGNVSGVESNGVKFFPSSAPICSPEVRVSAELKGNGINVNWEVDDPVFVDRFILERKVGDEFYQTIYQVFASNEKRYSFFDSPVGNNAVYYYRVKRINKDGSFEFSDEVKVGIGLKKDFEILGNFPNPFNSETKIIYNLFTDTYVKLIVYDIVGREIAVLVDEFQTAGRHEIIFNLNNIKDHETTSGIYLYKLQTQRGYEIRKMIVIK</sequence>
<dbReference type="CDD" id="cd00110">
    <property type="entry name" value="LamG"/>
    <property type="match status" value="1"/>
</dbReference>
<keyword evidence="2" id="KW-1185">Reference proteome</keyword>
<gene>
    <name evidence="1" type="ORF">JGI23_01172</name>
</gene>
<dbReference type="Gene3D" id="2.60.40.10">
    <property type="entry name" value="Immunoglobulins"/>
    <property type="match status" value="1"/>
</dbReference>
<dbReference type="Gene3D" id="2.60.120.200">
    <property type="match status" value="1"/>
</dbReference>
<evidence type="ECO:0000313" key="1">
    <source>
        <dbReference type="EMBL" id="CUT02069.1"/>
    </source>
</evidence>
<dbReference type="SUPFAM" id="SSF49899">
    <property type="entry name" value="Concanavalin A-like lectins/glucanases"/>
    <property type="match status" value="1"/>
</dbReference>
<accession>A0A0P1N0Q6</accession>
<dbReference type="InterPro" id="IPR013783">
    <property type="entry name" value="Ig-like_fold"/>
</dbReference>